<reference evidence="9" key="1">
    <citation type="journal article" date="2017" name="bioRxiv">
        <title>Conservation of a gene cluster reveals novel cercosporin biosynthetic mechanisms and extends production to the genus Colletotrichum.</title>
        <authorList>
            <person name="de Jonge R."/>
            <person name="Ebert M.K."/>
            <person name="Huitt-Roehl C.R."/>
            <person name="Pal P."/>
            <person name="Suttle J.C."/>
            <person name="Spanner R.E."/>
            <person name="Neubauer J.D."/>
            <person name="Jurick W.M.II."/>
            <person name="Stott K.A."/>
            <person name="Secor G.A."/>
            <person name="Thomma B.P.H.J."/>
            <person name="Van de Peer Y."/>
            <person name="Townsend C.A."/>
            <person name="Bolton M.D."/>
        </authorList>
    </citation>
    <scope>NUCLEOTIDE SEQUENCE [LARGE SCALE GENOMIC DNA]</scope>
    <source>
        <strain evidence="9">CBS538.71</strain>
    </source>
</reference>
<keyword evidence="2 6" id="KW-0812">Transmembrane</keyword>
<feature type="signal peptide" evidence="7">
    <location>
        <begin position="1"/>
        <end position="17"/>
    </location>
</feature>
<keyword evidence="4 6" id="KW-0472">Membrane</keyword>
<feature type="transmembrane region" description="Helical" evidence="6">
    <location>
        <begin position="276"/>
        <end position="300"/>
    </location>
</feature>
<evidence type="ECO:0000256" key="5">
    <source>
        <dbReference type="SAM" id="MobiDB-lite"/>
    </source>
</evidence>
<organism evidence="8 9">
    <name type="scientific">Cercospora berteroae</name>
    <dbReference type="NCBI Taxonomy" id="357750"/>
    <lineage>
        <taxon>Eukaryota</taxon>
        <taxon>Fungi</taxon>
        <taxon>Dikarya</taxon>
        <taxon>Ascomycota</taxon>
        <taxon>Pezizomycotina</taxon>
        <taxon>Dothideomycetes</taxon>
        <taxon>Dothideomycetidae</taxon>
        <taxon>Mycosphaerellales</taxon>
        <taxon>Mycosphaerellaceae</taxon>
        <taxon>Cercospora</taxon>
    </lineage>
</organism>
<comment type="subcellular location">
    <subcellularLocation>
        <location evidence="1">Membrane</location>
        <topology evidence="1">Multi-pass membrane protein</topology>
    </subcellularLocation>
</comment>
<evidence type="ECO:0000313" key="9">
    <source>
        <dbReference type="Proteomes" id="UP000237631"/>
    </source>
</evidence>
<keyword evidence="7" id="KW-0732">Signal</keyword>
<gene>
    <name evidence="8" type="ORF">CBER1_04111</name>
</gene>
<evidence type="ECO:0000313" key="8">
    <source>
        <dbReference type="EMBL" id="PPJ58968.1"/>
    </source>
</evidence>
<dbReference type="PANTHER" id="PTHR11040:SF44">
    <property type="entry name" value="PROTEIN ZNTC-RELATED"/>
    <property type="match status" value="1"/>
</dbReference>
<keyword evidence="9" id="KW-1185">Reference proteome</keyword>
<dbReference type="OrthoDB" id="448280at2759"/>
<feature type="transmembrane region" description="Helical" evidence="6">
    <location>
        <begin position="355"/>
        <end position="375"/>
    </location>
</feature>
<dbReference type="InterPro" id="IPR003689">
    <property type="entry name" value="ZIP"/>
</dbReference>
<sequence>MYSKAFLLSLAFGAAQAQRTTYTGCNNRSENGVEVEYCFLSGTQTARATYTVSGTATIPITAPASTTAAAQTTAVTGCHTHSTELFCVNGAGSEVQIDVTPTGEMPAEYTNCHSHGDEQYCVDPEGEDVLVLAAAATAGSPSAAATGESNAHCHAHSDGTQHCEEHGDEAEAASSGDDTTATNCHAHDGEGVWCTYQGEEYQLDPEPTGEIPESYTGCHSHGETTFCLDAAGEEVALLAAGAASEENQQCHFHAGVEHCVGGGAVSCGLRERDYDIGLRVGSIFIVLVTSSIGVYAPMFLNKIPFIRNSAVSYNILMIIKQFGTGIIISTAFIHLYTHADLMFSNECIGELGYEATTSAVVMAGIFICFLIEYIGTRFVASRLPSGGELPAHAANVRGKGEHSPEGSSTGENRDAFLAMDHHHGGVSNNFLSVGVMEAGIIFHSVLIGLTLVVAGDSFYRTLLVVIVFHQFFEGLALGARIALLPGAIFPTKFFMGLAFALITPIGMAIGIGVLNTFNGNNPATVLTFGTLDALSAGVLVWVGVVDMWARDWVIEGGELLTSGLIKTLGAGFALITGMVLMGVLGKWA</sequence>
<dbReference type="AlphaFoldDB" id="A0A2S6CGW7"/>
<dbReference type="GO" id="GO:0005886">
    <property type="term" value="C:plasma membrane"/>
    <property type="evidence" value="ECO:0007669"/>
    <property type="project" value="TreeGrafter"/>
</dbReference>
<evidence type="ECO:0000256" key="1">
    <source>
        <dbReference type="ARBA" id="ARBA00004141"/>
    </source>
</evidence>
<feature type="region of interest" description="Disordered" evidence="5">
    <location>
        <begin position="142"/>
        <end position="182"/>
    </location>
</feature>
<feature type="transmembrane region" description="Helical" evidence="6">
    <location>
        <begin position="564"/>
        <end position="584"/>
    </location>
</feature>
<dbReference type="Proteomes" id="UP000237631">
    <property type="component" value="Unassembled WGS sequence"/>
</dbReference>
<feature type="compositionally biased region" description="Basic and acidic residues" evidence="5">
    <location>
        <begin position="155"/>
        <end position="165"/>
    </location>
</feature>
<feature type="transmembrane region" description="Helical" evidence="6">
    <location>
        <begin position="523"/>
        <end position="544"/>
    </location>
</feature>
<comment type="caution">
    <text evidence="8">The sequence shown here is derived from an EMBL/GenBank/DDBJ whole genome shotgun (WGS) entry which is preliminary data.</text>
</comment>
<dbReference type="EMBL" id="PNEN01000435">
    <property type="protein sequence ID" value="PPJ58968.1"/>
    <property type="molecule type" value="Genomic_DNA"/>
</dbReference>
<feature type="transmembrane region" description="Helical" evidence="6">
    <location>
        <begin position="493"/>
        <end position="517"/>
    </location>
</feature>
<evidence type="ECO:0000256" key="2">
    <source>
        <dbReference type="ARBA" id="ARBA00022692"/>
    </source>
</evidence>
<keyword evidence="3 6" id="KW-1133">Transmembrane helix</keyword>
<dbReference type="PANTHER" id="PTHR11040">
    <property type="entry name" value="ZINC/IRON TRANSPORTER"/>
    <property type="match status" value="1"/>
</dbReference>
<evidence type="ECO:0000256" key="4">
    <source>
        <dbReference type="ARBA" id="ARBA00023136"/>
    </source>
</evidence>
<accession>A0A2S6CGW7</accession>
<dbReference type="GO" id="GO:0005385">
    <property type="term" value="F:zinc ion transmembrane transporter activity"/>
    <property type="evidence" value="ECO:0007669"/>
    <property type="project" value="TreeGrafter"/>
</dbReference>
<feature type="transmembrane region" description="Helical" evidence="6">
    <location>
        <begin position="430"/>
        <end position="452"/>
    </location>
</feature>
<evidence type="ECO:0000256" key="3">
    <source>
        <dbReference type="ARBA" id="ARBA00022989"/>
    </source>
</evidence>
<protein>
    <submittedName>
        <fullName evidence="8">Uncharacterized protein</fullName>
    </submittedName>
</protein>
<proteinExistence type="predicted"/>
<feature type="transmembrane region" description="Helical" evidence="6">
    <location>
        <begin position="312"/>
        <end position="335"/>
    </location>
</feature>
<evidence type="ECO:0000256" key="6">
    <source>
        <dbReference type="SAM" id="Phobius"/>
    </source>
</evidence>
<dbReference type="STRING" id="357750.A0A2S6CGW7"/>
<feature type="chain" id="PRO_5015758766" evidence="7">
    <location>
        <begin position="18"/>
        <end position="588"/>
    </location>
</feature>
<dbReference type="Pfam" id="PF02535">
    <property type="entry name" value="Zip"/>
    <property type="match status" value="1"/>
</dbReference>
<evidence type="ECO:0000256" key="7">
    <source>
        <dbReference type="SAM" id="SignalP"/>
    </source>
</evidence>
<feature type="transmembrane region" description="Helical" evidence="6">
    <location>
        <begin position="458"/>
        <end position="481"/>
    </location>
</feature>
<name>A0A2S6CGW7_9PEZI</name>